<dbReference type="SUPFAM" id="SSF56112">
    <property type="entry name" value="Protein kinase-like (PK-like)"/>
    <property type="match status" value="1"/>
</dbReference>
<evidence type="ECO:0000259" key="17">
    <source>
        <dbReference type="PROSITE" id="PS50011"/>
    </source>
</evidence>
<dbReference type="InterPro" id="IPR011992">
    <property type="entry name" value="EF-hand-dom_pair"/>
</dbReference>
<feature type="compositionally biased region" description="Polar residues" evidence="16">
    <location>
        <begin position="293"/>
        <end position="315"/>
    </location>
</feature>
<comment type="subunit">
    <text evidence="2">Monomer.</text>
</comment>
<dbReference type="InterPro" id="IPR050205">
    <property type="entry name" value="CDPK_Ser/Thr_kinases"/>
</dbReference>
<dbReference type="AlphaFoldDB" id="A0A0F7UK46"/>
<dbReference type="SMART" id="SM00054">
    <property type="entry name" value="EFh"/>
    <property type="match status" value="6"/>
</dbReference>
<feature type="region of interest" description="Disordered" evidence="16">
    <location>
        <begin position="1"/>
        <end position="333"/>
    </location>
</feature>
<accession>A0A0F7UK46</accession>
<dbReference type="InterPro" id="IPR018247">
    <property type="entry name" value="EF_Hand_1_Ca_BS"/>
</dbReference>
<feature type="region of interest" description="Disordered" evidence="16">
    <location>
        <begin position="366"/>
        <end position="396"/>
    </location>
</feature>
<comment type="cofactor">
    <cofactor evidence="1">
        <name>Mg(2+)</name>
        <dbReference type="ChEBI" id="CHEBI:18420"/>
    </cofactor>
</comment>
<dbReference type="GO" id="GO:0005509">
    <property type="term" value="F:calcium ion binding"/>
    <property type="evidence" value="ECO:0007669"/>
    <property type="project" value="InterPro"/>
</dbReference>
<keyword evidence="7" id="KW-0677">Repeat</keyword>
<evidence type="ECO:0000256" key="11">
    <source>
        <dbReference type="ARBA" id="ARBA00022840"/>
    </source>
</evidence>
<dbReference type="PROSITE" id="PS00107">
    <property type="entry name" value="PROTEIN_KINASE_ATP"/>
    <property type="match status" value="1"/>
</dbReference>
<feature type="domain" description="EF-hand" evidence="18">
    <location>
        <begin position="413"/>
        <end position="448"/>
    </location>
</feature>
<evidence type="ECO:0000256" key="12">
    <source>
        <dbReference type="ARBA" id="ARBA00024334"/>
    </source>
</evidence>
<feature type="compositionally biased region" description="Low complexity" evidence="16">
    <location>
        <begin position="207"/>
        <end position="238"/>
    </location>
</feature>
<evidence type="ECO:0000256" key="7">
    <source>
        <dbReference type="ARBA" id="ARBA00022737"/>
    </source>
</evidence>
<evidence type="ECO:0000256" key="2">
    <source>
        <dbReference type="ARBA" id="ARBA00011245"/>
    </source>
</evidence>
<evidence type="ECO:0000256" key="1">
    <source>
        <dbReference type="ARBA" id="ARBA00001946"/>
    </source>
</evidence>
<dbReference type="CDD" id="cd00051">
    <property type="entry name" value="EFh"/>
    <property type="match status" value="1"/>
</dbReference>
<dbReference type="PROSITE" id="PS00108">
    <property type="entry name" value="PROTEIN_KINASE_ST"/>
    <property type="match status" value="1"/>
</dbReference>
<dbReference type="CDD" id="cd05117">
    <property type="entry name" value="STKc_CAMK"/>
    <property type="match status" value="1"/>
</dbReference>
<comment type="similarity">
    <text evidence="12">Belongs to the protein kinase superfamily. Ser/Thr protein kinase family. CDPK subfamily.</text>
</comment>
<feature type="compositionally biased region" description="Low complexity" evidence="16">
    <location>
        <begin position="153"/>
        <end position="169"/>
    </location>
</feature>
<keyword evidence="5" id="KW-0808">Transferase</keyword>
<dbReference type="PANTHER" id="PTHR24349">
    <property type="entry name" value="SERINE/THREONINE-PROTEIN KINASE"/>
    <property type="match status" value="1"/>
</dbReference>
<feature type="compositionally biased region" description="Low complexity" evidence="16">
    <location>
        <begin position="183"/>
        <end position="192"/>
    </location>
</feature>
<evidence type="ECO:0000256" key="13">
    <source>
        <dbReference type="ARBA" id="ARBA00047899"/>
    </source>
</evidence>
<dbReference type="FunFam" id="3.30.200.20:FF:000315">
    <property type="entry name" value="Calcium-dependent protein kinase 3"/>
    <property type="match status" value="1"/>
</dbReference>
<feature type="compositionally biased region" description="Low complexity" evidence="16">
    <location>
        <begin position="108"/>
        <end position="119"/>
    </location>
</feature>
<dbReference type="GO" id="GO:0005524">
    <property type="term" value="F:ATP binding"/>
    <property type="evidence" value="ECO:0007669"/>
    <property type="project" value="UniProtKB-UniRule"/>
</dbReference>
<dbReference type="Pfam" id="PF00069">
    <property type="entry name" value="Pkinase"/>
    <property type="match status" value="1"/>
</dbReference>
<comment type="catalytic activity">
    <reaction evidence="13">
        <text>L-threonyl-[protein] + ATP = O-phospho-L-threonyl-[protein] + ADP + H(+)</text>
        <dbReference type="Rhea" id="RHEA:46608"/>
        <dbReference type="Rhea" id="RHEA-COMP:11060"/>
        <dbReference type="Rhea" id="RHEA-COMP:11605"/>
        <dbReference type="ChEBI" id="CHEBI:15378"/>
        <dbReference type="ChEBI" id="CHEBI:30013"/>
        <dbReference type="ChEBI" id="CHEBI:30616"/>
        <dbReference type="ChEBI" id="CHEBI:61977"/>
        <dbReference type="ChEBI" id="CHEBI:456216"/>
        <dbReference type="EC" id="2.7.11.1"/>
    </reaction>
</comment>
<feature type="compositionally biased region" description="Pro residues" evidence="16">
    <location>
        <begin position="277"/>
        <end position="288"/>
    </location>
</feature>
<keyword evidence="8 15" id="KW-0547">Nucleotide-binding</keyword>
<evidence type="ECO:0000256" key="14">
    <source>
        <dbReference type="ARBA" id="ARBA00048679"/>
    </source>
</evidence>
<feature type="compositionally biased region" description="Polar residues" evidence="16">
    <location>
        <begin position="252"/>
        <end position="262"/>
    </location>
</feature>
<protein>
    <recommendedName>
        <fullName evidence="3">non-specific serine/threonine protein kinase</fullName>
        <ecNumber evidence="3">2.7.11.1</ecNumber>
    </recommendedName>
</protein>
<feature type="domain" description="EF-hand" evidence="18">
    <location>
        <begin position="914"/>
        <end position="947"/>
    </location>
</feature>
<dbReference type="EC" id="2.7.11.1" evidence="3"/>
<feature type="domain" description="EF-hand" evidence="18">
    <location>
        <begin position="877"/>
        <end position="912"/>
    </location>
</feature>
<evidence type="ECO:0000256" key="8">
    <source>
        <dbReference type="ARBA" id="ARBA00022741"/>
    </source>
</evidence>
<dbReference type="InterPro" id="IPR017441">
    <property type="entry name" value="Protein_kinase_ATP_BS"/>
</dbReference>
<evidence type="ECO:0000256" key="10">
    <source>
        <dbReference type="ARBA" id="ARBA00022837"/>
    </source>
</evidence>
<dbReference type="GO" id="GO:0004674">
    <property type="term" value="F:protein serine/threonine kinase activity"/>
    <property type="evidence" value="ECO:0007669"/>
    <property type="project" value="UniProtKB-KW"/>
</dbReference>
<dbReference type="SMART" id="SM00220">
    <property type="entry name" value="S_TKc"/>
    <property type="match status" value="1"/>
</dbReference>
<feature type="binding site" evidence="15">
    <location>
        <position position="553"/>
    </location>
    <ligand>
        <name>ATP</name>
        <dbReference type="ChEBI" id="CHEBI:30616"/>
    </ligand>
</feature>
<comment type="catalytic activity">
    <reaction evidence="14">
        <text>L-seryl-[protein] + ATP = O-phospho-L-seryl-[protein] + ADP + H(+)</text>
        <dbReference type="Rhea" id="RHEA:17989"/>
        <dbReference type="Rhea" id="RHEA-COMP:9863"/>
        <dbReference type="Rhea" id="RHEA-COMP:11604"/>
        <dbReference type="ChEBI" id="CHEBI:15378"/>
        <dbReference type="ChEBI" id="CHEBI:29999"/>
        <dbReference type="ChEBI" id="CHEBI:30616"/>
        <dbReference type="ChEBI" id="CHEBI:83421"/>
        <dbReference type="ChEBI" id="CHEBI:456216"/>
        <dbReference type="EC" id="2.7.11.1"/>
    </reaction>
</comment>
<keyword evidence="9 19" id="KW-0418">Kinase</keyword>
<keyword evidence="10" id="KW-0106">Calcium</keyword>
<keyword evidence="4" id="KW-0723">Serine/threonine-protein kinase</keyword>
<dbReference type="Gene3D" id="1.10.510.10">
    <property type="entry name" value="Transferase(Phosphotransferase) domain 1"/>
    <property type="match status" value="1"/>
</dbReference>
<dbReference type="InterPro" id="IPR011009">
    <property type="entry name" value="Kinase-like_dom_sf"/>
</dbReference>
<feature type="domain" description="EF-hand" evidence="18">
    <location>
        <begin position="808"/>
        <end position="843"/>
    </location>
</feature>
<dbReference type="FunFam" id="1.10.510.10:FF:000571">
    <property type="entry name" value="Maternal embryonic leucine zipper kinase"/>
    <property type="match status" value="1"/>
</dbReference>
<evidence type="ECO:0000256" key="16">
    <source>
        <dbReference type="SAM" id="MobiDB-lite"/>
    </source>
</evidence>
<evidence type="ECO:0000313" key="19">
    <source>
        <dbReference type="EMBL" id="CEL70484.1"/>
    </source>
</evidence>
<dbReference type="InterPro" id="IPR000719">
    <property type="entry name" value="Prot_kinase_dom"/>
</dbReference>
<dbReference type="EMBL" id="LN714487">
    <property type="protein sequence ID" value="CEL70484.1"/>
    <property type="molecule type" value="Genomic_DNA"/>
</dbReference>
<evidence type="ECO:0000256" key="3">
    <source>
        <dbReference type="ARBA" id="ARBA00012513"/>
    </source>
</evidence>
<feature type="domain" description="Protein kinase" evidence="17">
    <location>
        <begin position="524"/>
        <end position="791"/>
    </location>
</feature>
<evidence type="ECO:0000256" key="5">
    <source>
        <dbReference type="ARBA" id="ARBA00022679"/>
    </source>
</evidence>
<keyword evidence="11 15" id="KW-0067">ATP-binding</keyword>
<evidence type="ECO:0000256" key="6">
    <source>
        <dbReference type="ARBA" id="ARBA00022723"/>
    </source>
</evidence>
<evidence type="ECO:0000259" key="18">
    <source>
        <dbReference type="PROSITE" id="PS50222"/>
    </source>
</evidence>
<dbReference type="InterPro" id="IPR002048">
    <property type="entry name" value="EF_hand_dom"/>
</dbReference>
<organism evidence="19">
    <name type="scientific">Neospora caninum (strain Liverpool)</name>
    <dbReference type="NCBI Taxonomy" id="572307"/>
    <lineage>
        <taxon>Eukaryota</taxon>
        <taxon>Sar</taxon>
        <taxon>Alveolata</taxon>
        <taxon>Apicomplexa</taxon>
        <taxon>Conoidasida</taxon>
        <taxon>Coccidia</taxon>
        <taxon>Eucoccidiorida</taxon>
        <taxon>Eimeriorina</taxon>
        <taxon>Sarcocystidae</taxon>
        <taxon>Neospora</taxon>
    </lineage>
</organism>
<dbReference type="PROSITE" id="PS50222">
    <property type="entry name" value="EF_HAND_2"/>
    <property type="match status" value="4"/>
</dbReference>
<gene>
    <name evidence="19" type="ORF">BN1204_061660</name>
</gene>
<sequence>MPDWVAATQSPSPPAISPRRRLVYDPLPKSPSSISPPAPSSPACSGGSRTSRESGSAGSLSVSLSHLAPVSGVSRVAPEPGVAPMSLFSEADGGCEGPAPAAFASVPQSQAREASSSSRTRWLGGQSRLTAPLQSHAVGAPPASYNVNGRYFPSLPRSSSRHPSSSEVCPSREDALAPPPSISPASPGASWPVSSSRQTRPVAPACRPTTRPPSLSVSPSVRRRSPTSSTSSSSSSSRAAGVYPVSPCGSPVLTSTAGSVASDSRKSSAPSPHFFIPLPPLPLPPHPDLPTARPSSEPAQYPLSPTESGSSTPRNRTARERAETGAECCRSSLLRGSAEQTALPRTMHSVAASTWDRSSAWEETASKRWDAAFPSPEEGEAGESGQRRRRTVTGPPPELIRAKLHKVIDSPENFRRSAHASFRQFDRDGDGFLSFEDLRWLIARLCRNLQLPPVDDEVLSVIFRAFDSEKRDKLDVEDFARLYWELLGRIRDKFYPVKKMLVRRSVFVGRRNLSESKKAIDDLFIFKKKLGAGAFGDVHLVEERSNGLERVIKTINKDRSQVPMEQIEAEIEVLKSLDHPNIIKIFEVFEDYHNMYIVMETCEGGELLERIVSAQARGKSLSEGYVAELMKQMMNALAYFHSQHVVHKDLKPENILFQDKSLHSPIKIIDFGLAELFKSDEHSTNAAGTALYMAPEVFKRDVTVKCDVWSADFLFFFGPGVVMYFLLTGCLPFTGTSLEEVQQKATHQEPNYAVECRHLTPEAIALLKQMLIKDPERRPSAGDRYMRQSHLKNALVNLMAHQLNVTGQQIRHINQIFRQLDKNGDGLLSHQELTEGLMEAGVPQWDINRILQSIDVDDSGNVSYTEFLAACYCWQETELNVVWTAFQKIDKDGDGRISVREFCDLVLGHDNKLVPEEDVQAMVAQMDRDGDGQIDWDEFVAYMHQDS</sequence>
<dbReference type="FunFam" id="1.10.238.10:FF:000003">
    <property type="entry name" value="Calmodulin A"/>
    <property type="match status" value="1"/>
</dbReference>
<proteinExistence type="inferred from homology"/>
<evidence type="ECO:0000256" key="4">
    <source>
        <dbReference type="ARBA" id="ARBA00022527"/>
    </source>
</evidence>
<name>A0A0F7UK46_NEOCL</name>
<dbReference type="PROSITE" id="PS50011">
    <property type="entry name" value="PROTEIN_KINASE_DOM"/>
    <property type="match status" value="1"/>
</dbReference>
<keyword evidence="6" id="KW-0479">Metal-binding</keyword>
<dbReference type="Gene3D" id="3.30.200.20">
    <property type="entry name" value="Phosphorylase Kinase, domain 1"/>
    <property type="match status" value="1"/>
</dbReference>
<reference evidence="19" key="1">
    <citation type="journal article" date="2015" name="PLoS ONE">
        <title>Comprehensive Evaluation of Toxoplasma gondii VEG and Neospora caninum LIV Genomes with Tachyzoite Stage Transcriptome and Proteome Defines Novel Transcript Features.</title>
        <authorList>
            <person name="Ramaprasad A."/>
            <person name="Mourier T."/>
            <person name="Naeem R."/>
            <person name="Malas T.B."/>
            <person name="Moussa E."/>
            <person name="Panigrahi A."/>
            <person name="Vermont S.J."/>
            <person name="Otto T.D."/>
            <person name="Wastling J."/>
            <person name="Pain A."/>
        </authorList>
    </citation>
    <scope>NUCLEOTIDE SEQUENCE</scope>
    <source>
        <strain evidence="19">Liverpool</strain>
    </source>
</reference>
<dbReference type="InterPro" id="IPR008271">
    <property type="entry name" value="Ser/Thr_kinase_AS"/>
</dbReference>
<evidence type="ECO:0000256" key="15">
    <source>
        <dbReference type="PROSITE-ProRule" id="PRU10141"/>
    </source>
</evidence>
<feature type="compositionally biased region" description="Low complexity" evidence="16">
    <location>
        <begin position="41"/>
        <end position="65"/>
    </location>
</feature>
<dbReference type="PROSITE" id="PS00018">
    <property type="entry name" value="EF_HAND_1"/>
    <property type="match status" value="4"/>
</dbReference>
<dbReference type="SUPFAM" id="SSF47473">
    <property type="entry name" value="EF-hand"/>
    <property type="match status" value="2"/>
</dbReference>
<dbReference type="Gene3D" id="1.10.238.10">
    <property type="entry name" value="EF-hand"/>
    <property type="match status" value="3"/>
</dbReference>
<dbReference type="Pfam" id="PF13499">
    <property type="entry name" value="EF-hand_7"/>
    <property type="match status" value="3"/>
</dbReference>
<evidence type="ECO:0000256" key="9">
    <source>
        <dbReference type="ARBA" id="ARBA00022777"/>
    </source>
</evidence>